<evidence type="ECO:0000313" key="8">
    <source>
        <dbReference type="EMBL" id="CAI9105486.1"/>
    </source>
</evidence>
<dbReference type="PANTHER" id="PTHR47181:SF2">
    <property type="entry name" value="BRCA1 C TERMINUS DOMAIN CONTAINING PROTEIN, EXPRESSED"/>
    <property type="match status" value="1"/>
</dbReference>
<evidence type="ECO:0000259" key="6">
    <source>
        <dbReference type="PROSITE" id="PS50016"/>
    </source>
</evidence>
<dbReference type="Proteomes" id="UP001161247">
    <property type="component" value="Chromosome 5"/>
</dbReference>
<dbReference type="Gene3D" id="3.30.40.10">
    <property type="entry name" value="Zinc/RING finger domain, C3HC4 (zinc finger)"/>
    <property type="match status" value="1"/>
</dbReference>
<feature type="compositionally biased region" description="Polar residues" evidence="5">
    <location>
        <begin position="438"/>
        <end position="455"/>
    </location>
</feature>
<dbReference type="Pfam" id="PF00533">
    <property type="entry name" value="BRCT"/>
    <property type="match status" value="2"/>
</dbReference>
<keyword evidence="3" id="KW-0862">Zinc</keyword>
<evidence type="ECO:0000256" key="3">
    <source>
        <dbReference type="ARBA" id="ARBA00022833"/>
    </source>
</evidence>
<name>A0AAV1DE80_OLDCO</name>
<feature type="compositionally biased region" description="Polar residues" evidence="5">
    <location>
        <begin position="380"/>
        <end position="389"/>
    </location>
</feature>
<proteinExistence type="predicted"/>
<protein>
    <submittedName>
        <fullName evidence="8">OLC1v1004417C1</fullName>
    </submittedName>
</protein>
<dbReference type="Pfam" id="PF00628">
    <property type="entry name" value="PHD"/>
    <property type="match status" value="1"/>
</dbReference>
<keyword evidence="9" id="KW-1185">Reference proteome</keyword>
<dbReference type="SMART" id="SM00292">
    <property type="entry name" value="BRCT"/>
    <property type="match status" value="4"/>
</dbReference>
<feature type="domain" description="BRCT" evidence="7">
    <location>
        <begin position="7"/>
        <end position="97"/>
    </location>
</feature>
<reference evidence="8" key="1">
    <citation type="submission" date="2023-03" db="EMBL/GenBank/DDBJ databases">
        <authorList>
            <person name="Julca I."/>
        </authorList>
    </citation>
    <scope>NUCLEOTIDE SEQUENCE</scope>
</reference>
<feature type="domain" description="BRCT" evidence="7">
    <location>
        <begin position="968"/>
        <end position="1050"/>
    </location>
</feature>
<feature type="compositionally biased region" description="Polar residues" evidence="5">
    <location>
        <begin position="655"/>
        <end position="667"/>
    </location>
</feature>
<feature type="compositionally biased region" description="Basic and acidic residues" evidence="5">
    <location>
        <begin position="567"/>
        <end position="577"/>
    </location>
</feature>
<keyword evidence="2 4" id="KW-0863">Zinc-finger</keyword>
<feature type="region of interest" description="Disordered" evidence="5">
    <location>
        <begin position="767"/>
        <end position="958"/>
    </location>
</feature>
<dbReference type="PANTHER" id="PTHR47181">
    <property type="entry name" value="BRCA1 C TERMINUS DOMAIN CONTAINING PROTEIN, EXPRESSED"/>
    <property type="match status" value="1"/>
</dbReference>
<dbReference type="InterPro" id="IPR019787">
    <property type="entry name" value="Znf_PHD-finger"/>
</dbReference>
<dbReference type="EMBL" id="OX459122">
    <property type="protein sequence ID" value="CAI9105486.1"/>
    <property type="molecule type" value="Genomic_DNA"/>
</dbReference>
<feature type="compositionally biased region" description="Polar residues" evidence="5">
    <location>
        <begin position="802"/>
        <end position="812"/>
    </location>
</feature>
<accession>A0AAV1DE80</accession>
<feature type="region of interest" description="Disordered" evidence="5">
    <location>
        <begin position="721"/>
        <end position="744"/>
    </location>
</feature>
<dbReference type="InterPro" id="IPR001357">
    <property type="entry name" value="BRCT_dom"/>
</dbReference>
<feature type="domain" description="PHD-type" evidence="6">
    <location>
        <begin position="1209"/>
        <end position="1265"/>
    </location>
</feature>
<gene>
    <name evidence="8" type="ORF">OLC1_LOCUS14172</name>
</gene>
<dbReference type="InterPro" id="IPR001965">
    <property type="entry name" value="Znf_PHD"/>
</dbReference>
<evidence type="ECO:0000259" key="7">
    <source>
        <dbReference type="PROSITE" id="PS50172"/>
    </source>
</evidence>
<keyword evidence="1" id="KW-0479">Metal-binding</keyword>
<feature type="domain" description="BRCT" evidence="7">
    <location>
        <begin position="110"/>
        <end position="194"/>
    </location>
</feature>
<feature type="region of interest" description="Disordered" evidence="5">
    <location>
        <begin position="370"/>
        <end position="411"/>
    </location>
</feature>
<evidence type="ECO:0000313" key="9">
    <source>
        <dbReference type="Proteomes" id="UP001161247"/>
    </source>
</evidence>
<dbReference type="InterPro" id="IPR011011">
    <property type="entry name" value="Znf_FYVE_PHD"/>
</dbReference>
<sequence>MEAEQEDSYDFFAGLKFVLLGFDPISLQKVRSKIVEGGGVADVRYSSDCTHVVVDKVVYDDPICAAARRDGKSVVTNLWVDHSFDLGMPADTASIMYRPLRDLNGIPGAKSLVICLTGYLRHYREDIMTMVGLMGANFSKPLVANKVTHLVCYKFEGEKYELAKKINRIKLVNHLWLEDCLKSWKIMPEADYEKSGYELEMMEAQAKDSEDELSNTAISQQAQREFAALSASLLIEEKEAKCDEVPFQKGTLSRNEASTAENGSAENICGGFRLQSMNKSSSPFVGSAFSSVSYSNKKSSQLGASDNTKSPKLSLVSVHLTLGAPEHLKSPQLSASDHIALSYSRKTPRKATLPFESVSNHMVNECFARSSSRMDEKGTVSPNLKSSLAENLLPPGDEQNDQTVNASENRNMDMDCISEGTLCKDKTEQAAPEPLTNRKLQTTSHSPVVSSTNADGNAHLSPQKDSPLKMETFPIPETMSNETTEPHKSPINFVKDAMPQINCSGETLPLASRRRENTSLDHMTKVADVITDKPESVFNESTEPRDGEIPTPGTSKIEAANSNTRVGLDHPEDHPEGEASTLSKPPRKKQAARRTLGSRQKQVAKKTLGSRPSFGRGGAGNQKVANTSEKVSLEKSPVSASEGKGTEDLDRVIVSGNTGMISPSSDTNMDKDIKMASFFEFSSDERNVAGIVDDETEAPENQEDNELVAVVNKNKYEGVDVSHSDDIRSGSKVGVENEQDDDVLAREDDLLISDEENSKMEAEIASLEQMGNDESTVMDWTEEDRKIRGKKRTLTGAKKDNSTVVTTLGSSTKGDRRKGMSTAKAKTKMVMSPLVADGGESKNSNKSDRPTAKSKAKKAKVAPPLADGSRLNDSNGTDTENRPVSKPRAKKAKVSSPRADEDESKNPTEIDKENRPDHSGSLNVKPRKKQTGSLTQISNQKSQEKEVALPGEESVLRDPQTRTNPAWFILTGHVLQRKEFKKVITRLRGRVCRDSHQWNYQATHLIVPDPLRRTEKFFAAAASGRWILKTDYLTACDEAGRFLPEEPYEWHKKGLNEDGAINLEAPRKWRLLKERTGHGAFYGMHIIIYGECFVPSLDTLKRVVKAGDGTILATSPPYTRSLESGRIDFAIVSPGIQRDDIWVQEFLRYEIPCVVADYLVEYVCKPGYPLDKHVQYNTHAWAMKSFKKQVNRVEDTVEVSTPEQNGADDIKCHLCGSGDNGEELLICGDETGSSGCGIGVHMGCCDPPLEEIPEGDWYCENCSNKTGKKPKKSIPKSKRK</sequence>
<organism evidence="8 9">
    <name type="scientific">Oldenlandia corymbosa var. corymbosa</name>
    <dbReference type="NCBI Taxonomy" id="529605"/>
    <lineage>
        <taxon>Eukaryota</taxon>
        <taxon>Viridiplantae</taxon>
        <taxon>Streptophyta</taxon>
        <taxon>Embryophyta</taxon>
        <taxon>Tracheophyta</taxon>
        <taxon>Spermatophyta</taxon>
        <taxon>Magnoliopsida</taxon>
        <taxon>eudicotyledons</taxon>
        <taxon>Gunneridae</taxon>
        <taxon>Pentapetalae</taxon>
        <taxon>asterids</taxon>
        <taxon>lamiids</taxon>
        <taxon>Gentianales</taxon>
        <taxon>Rubiaceae</taxon>
        <taxon>Rubioideae</taxon>
        <taxon>Spermacoceae</taxon>
        <taxon>Hedyotis-Oldenlandia complex</taxon>
        <taxon>Oldenlandia</taxon>
    </lineage>
</organism>
<evidence type="ECO:0000256" key="4">
    <source>
        <dbReference type="PROSITE-ProRule" id="PRU00146"/>
    </source>
</evidence>
<feature type="compositionally biased region" description="Polar residues" evidence="5">
    <location>
        <begin position="931"/>
        <end position="941"/>
    </location>
</feature>
<dbReference type="PROSITE" id="PS50172">
    <property type="entry name" value="BRCT"/>
    <property type="match status" value="3"/>
</dbReference>
<feature type="region of interest" description="Disordered" evidence="5">
    <location>
        <begin position="429"/>
        <end position="469"/>
    </location>
</feature>
<dbReference type="SUPFAM" id="SSF52113">
    <property type="entry name" value="BRCT domain"/>
    <property type="match status" value="3"/>
</dbReference>
<dbReference type="PROSITE" id="PS50016">
    <property type="entry name" value="ZF_PHD_2"/>
    <property type="match status" value="1"/>
</dbReference>
<dbReference type="InterPro" id="IPR013083">
    <property type="entry name" value="Znf_RING/FYVE/PHD"/>
</dbReference>
<dbReference type="InterPro" id="IPR036420">
    <property type="entry name" value="BRCT_dom_sf"/>
</dbReference>
<feature type="compositionally biased region" description="Basic and acidic residues" evidence="5">
    <location>
        <begin position="839"/>
        <end position="851"/>
    </location>
</feature>
<dbReference type="Pfam" id="PF12738">
    <property type="entry name" value="PTCB-BRCT"/>
    <property type="match status" value="1"/>
</dbReference>
<evidence type="ECO:0000256" key="1">
    <source>
        <dbReference type="ARBA" id="ARBA00022723"/>
    </source>
</evidence>
<dbReference type="SUPFAM" id="SSF57903">
    <property type="entry name" value="FYVE/PHD zinc finger"/>
    <property type="match status" value="1"/>
</dbReference>
<dbReference type="SMART" id="SM00249">
    <property type="entry name" value="PHD"/>
    <property type="match status" value="1"/>
</dbReference>
<evidence type="ECO:0000256" key="5">
    <source>
        <dbReference type="SAM" id="MobiDB-lite"/>
    </source>
</evidence>
<feature type="region of interest" description="Disordered" evidence="5">
    <location>
        <begin position="528"/>
        <end position="669"/>
    </location>
</feature>
<evidence type="ECO:0000256" key="2">
    <source>
        <dbReference type="ARBA" id="ARBA00022771"/>
    </source>
</evidence>
<dbReference type="Gene3D" id="3.40.50.10190">
    <property type="entry name" value="BRCT domain"/>
    <property type="match status" value="4"/>
</dbReference>
<dbReference type="InterPro" id="IPR044254">
    <property type="entry name" value="At4g02110-like"/>
</dbReference>
<dbReference type="AlphaFoldDB" id="A0AAV1DE80"/>
<dbReference type="CDD" id="cd17738">
    <property type="entry name" value="BRCT_TopBP1_rpt7"/>
    <property type="match status" value="1"/>
</dbReference>
<feature type="compositionally biased region" description="Basic and acidic residues" evidence="5">
    <location>
        <begin position="904"/>
        <end position="918"/>
    </location>
</feature>
<dbReference type="GO" id="GO:0008270">
    <property type="term" value="F:zinc ion binding"/>
    <property type="evidence" value="ECO:0007669"/>
    <property type="project" value="UniProtKB-KW"/>
</dbReference>